<gene>
    <name evidence="3" type="ORF">GCM10011394_27810</name>
</gene>
<dbReference type="PANTHER" id="PTHR30015">
    <property type="entry name" value="MRR RESTRICTION SYSTEM PROTEIN"/>
    <property type="match status" value="1"/>
</dbReference>
<comment type="caution">
    <text evidence="3">The sequence shown here is derived from an EMBL/GenBank/DDBJ whole genome shotgun (WGS) entry which is preliminary data.</text>
</comment>
<dbReference type="InterPro" id="IPR007560">
    <property type="entry name" value="Restrct_endonuc_IV_Mrr"/>
</dbReference>
<dbReference type="InterPro" id="IPR052906">
    <property type="entry name" value="Type_IV_Methyl-Rstrct_Enzyme"/>
</dbReference>
<evidence type="ECO:0000313" key="3">
    <source>
        <dbReference type="EMBL" id="GGK17020.1"/>
    </source>
</evidence>
<dbReference type="Gene3D" id="3.40.1350.10">
    <property type="match status" value="1"/>
</dbReference>
<sequence>MARQRAEFAKWLGPVLDALRALGGSGKPREVCDYVAEHMSVPSAILDATLKSGQTRFYNQVHWARQYLVWEGLLDGSTHGVWTLTKSGYEAKLDETAARKIVAKWVKIHADARKSAVSPAESSEDPSTVEPDEEEHGAILLEILKKVTPEGFERVCARLLRESGFERVTVTGRPRDGGIDGFGLLQLNPFVSFRVLFQCKRYKGSVSRAEVGDFRNAMIGRADKGIILTTGSFSSDARAEAEREGAPPVELVDGEKLVSMFERARLGVKEKTVFEVDHAFFANFMGSET</sequence>
<organism evidence="3 4">
    <name type="scientific">Luteimonas terricola</name>
    <dbReference type="NCBI Taxonomy" id="645597"/>
    <lineage>
        <taxon>Bacteria</taxon>
        <taxon>Pseudomonadati</taxon>
        <taxon>Pseudomonadota</taxon>
        <taxon>Gammaproteobacteria</taxon>
        <taxon>Lysobacterales</taxon>
        <taxon>Lysobacteraceae</taxon>
        <taxon>Luteimonas</taxon>
    </lineage>
</organism>
<name>A0ABQ2EN97_9GAMM</name>
<keyword evidence="4" id="KW-1185">Reference proteome</keyword>
<dbReference type="EMBL" id="BMME01000003">
    <property type="protein sequence ID" value="GGK17020.1"/>
    <property type="molecule type" value="Genomic_DNA"/>
</dbReference>
<feature type="domain" description="Restriction system protein Mrr-like N-terminal" evidence="2">
    <location>
        <begin position="8"/>
        <end position="91"/>
    </location>
</feature>
<protein>
    <submittedName>
        <fullName evidence="3">Mrr restriction system protein</fullName>
    </submittedName>
</protein>
<reference evidence="4" key="1">
    <citation type="journal article" date="2019" name="Int. J. Syst. Evol. Microbiol.">
        <title>The Global Catalogue of Microorganisms (GCM) 10K type strain sequencing project: providing services to taxonomists for standard genome sequencing and annotation.</title>
        <authorList>
            <consortium name="The Broad Institute Genomics Platform"/>
            <consortium name="The Broad Institute Genome Sequencing Center for Infectious Disease"/>
            <person name="Wu L."/>
            <person name="Ma J."/>
        </authorList>
    </citation>
    <scope>NUCLEOTIDE SEQUENCE [LARGE SCALE GENOMIC DNA]</scope>
    <source>
        <strain evidence="4">CGMCC 1.8985</strain>
    </source>
</reference>
<evidence type="ECO:0000259" key="1">
    <source>
        <dbReference type="Pfam" id="PF04471"/>
    </source>
</evidence>
<dbReference type="SUPFAM" id="SSF52980">
    <property type="entry name" value="Restriction endonuclease-like"/>
    <property type="match status" value="1"/>
</dbReference>
<dbReference type="Pfam" id="PF14338">
    <property type="entry name" value="Mrr_N"/>
    <property type="match status" value="1"/>
</dbReference>
<accession>A0ABQ2EN97</accession>
<dbReference type="InterPro" id="IPR011856">
    <property type="entry name" value="tRNA_endonuc-like_dom_sf"/>
</dbReference>
<dbReference type="InterPro" id="IPR025745">
    <property type="entry name" value="Mrr-like_N_dom"/>
</dbReference>
<evidence type="ECO:0000313" key="4">
    <source>
        <dbReference type="Proteomes" id="UP000599009"/>
    </source>
</evidence>
<evidence type="ECO:0000259" key="2">
    <source>
        <dbReference type="Pfam" id="PF14338"/>
    </source>
</evidence>
<feature type="domain" description="Restriction endonuclease type IV Mrr" evidence="1">
    <location>
        <begin position="144"/>
        <end position="260"/>
    </location>
</feature>
<dbReference type="PANTHER" id="PTHR30015:SF7">
    <property type="entry name" value="TYPE IV METHYL-DIRECTED RESTRICTION ENZYME ECOKMRR"/>
    <property type="match status" value="1"/>
</dbReference>
<proteinExistence type="predicted"/>
<dbReference type="InterPro" id="IPR011335">
    <property type="entry name" value="Restrct_endonuc-II-like"/>
</dbReference>
<dbReference type="Pfam" id="PF04471">
    <property type="entry name" value="Mrr_cat"/>
    <property type="match status" value="1"/>
</dbReference>
<dbReference type="RefSeq" id="WP_132987226.1">
    <property type="nucleotide sequence ID" value="NZ_BMME01000003.1"/>
</dbReference>
<dbReference type="Proteomes" id="UP000599009">
    <property type="component" value="Unassembled WGS sequence"/>
</dbReference>